<evidence type="ECO:0000256" key="3">
    <source>
        <dbReference type="ARBA" id="ARBA00012438"/>
    </source>
</evidence>
<dbReference type="PROSITE" id="PS50113">
    <property type="entry name" value="PAC"/>
    <property type="match status" value="2"/>
</dbReference>
<feature type="modified residue" description="4-aspartylphosphate" evidence="21">
    <location>
        <position position="929"/>
    </location>
</feature>
<dbReference type="InterPro" id="IPR001789">
    <property type="entry name" value="Sig_transdc_resp-reg_receiver"/>
</dbReference>
<dbReference type="InterPro" id="IPR036097">
    <property type="entry name" value="HisK_dim/P_sf"/>
</dbReference>
<dbReference type="CDD" id="cd00082">
    <property type="entry name" value="HisKA"/>
    <property type="match status" value="1"/>
</dbReference>
<evidence type="ECO:0000259" key="24">
    <source>
        <dbReference type="PROSITE" id="PS50110"/>
    </source>
</evidence>
<organism evidence="28 29">
    <name type="scientific">Noviherbaspirillum sedimenti</name>
    <dbReference type="NCBI Taxonomy" id="2320865"/>
    <lineage>
        <taxon>Bacteria</taxon>
        <taxon>Pseudomonadati</taxon>
        <taxon>Pseudomonadota</taxon>
        <taxon>Betaproteobacteria</taxon>
        <taxon>Burkholderiales</taxon>
        <taxon>Oxalobacteraceae</taxon>
        <taxon>Noviherbaspirillum</taxon>
    </lineage>
</organism>
<reference evidence="29" key="1">
    <citation type="submission" date="2018-09" db="EMBL/GenBank/DDBJ databases">
        <authorList>
            <person name="Zhu H."/>
        </authorList>
    </citation>
    <scope>NUCLEOTIDE SEQUENCE [LARGE SCALE GENOMIC DNA]</scope>
    <source>
        <strain evidence="29">K1S02-23</strain>
    </source>
</reference>
<dbReference type="SMART" id="SM00091">
    <property type="entry name" value="PAS"/>
    <property type="match status" value="2"/>
</dbReference>
<dbReference type="FunFam" id="3.30.565.10:FF:000010">
    <property type="entry name" value="Sensor histidine kinase RcsC"/>
    <property type="match status" value="1"/>
</dbReference>
<dbReference type="PRINTS" id="PR00344">
    <property type="entry name" value="BCTRLSENSOR"/>
</dbReference>
<keyword evidence="7 22" id="KW-0812">Transmembrane</keyword>
<evidence type="ECO:0000259" key="23">
    <source>
        <dbReference type="PROSITE" id="PS50109"/>
    </source>
</evidence>
<dbReference type="PANTHER" id="PTHR45339:SF1">
    <property type="entry name" value="HYBRID SIGNAL TRANSDUCTION HISTIDINE KINASE J"/>
    <property type="match status" value="1"/>
</dbReference>
<dbReference type="InterPro" id="IPR005467">
    <property type="entry name" value="His_kinase_dom"/>
</dbReference>
<feature type="domain" description="PAC" evidence="26">
    <location>
        <begin position="279"/>
        <end position="333"/>
    </location>
</feature>
<evidence type="ECO:0000256" key="19">
    <source>
        <dbReference type="ARBA" id="ARBA00070152"/>
    </source>
</evidence>
<evidence type="ECO:0000259" key="25">
    <source>
        <dbReference type="PROSITE" id="PS50112"/>
    </source>
</evidence>
<evidence type="ECO:0000256" key="20">
    <source>
        <dbReference type="PROSITE-ProRule" id="PRU00110"/>
    </source>
</evidence>
<dbReference type="Gene3D" id="1.20.120.160">
    <property type="entry name" value="HPT domain"/>
    <property type="match status" value="1"/>
</dbReference>
<dbReference type="InterPro" id="IPR000700">
    <property type="entry name" value="PAS-assoc_C"/>
</dbReference>
<evidence type="ECO:0000256" key="17">
    <source>
        <dbReference type="ARBA" id="ARBA00064003"/>
    </source>
</evidence>
<evidence type="ECO:0000256" key="13">
    <source>
        <dbReference type="ARBA" id="ARBA00023012"/>
    </source>
</evidence>
<dbReference type="Gene3D" id="3.40.50.2300">
    <property type="match status" value="1"/>
</dbReference>
<dbReference type="SMART" id="SM00086">
    <property type="entry name" value="PAC"/>
    <property type="match status" value="2"/>
</dbReference>
<dbReference type="Gene3D" id="3.30.450.20">
    <property type="entry name" value="PAS domain"/>
    <property type="match status" value="2"/>
</dbReference>
<dbReference type="SUPFAM" id="SSF55785">
    <property type="entry name" value="PYP-like sensor domain (PAS domain)"/>
    <property type="match status" value="2"/>
</dbReference>
<dbReference type="InterPro" id="IPR036890">
    <property type="entry name" value="HATPase_C_sf"/>
</dbReference>
<dbReference type="CDD" id="cd17546">
    <property type="entry name" value="REC_hyHK_CKI1_RcsC-like"/>
    <property type="match status" value="1"/>
</dbReference>
<dbReference type="SUPFAM" id="SSF52172">
    <property type="entry name" value="CheY-like"/>
    <property type="match status" value="1"/>
</dbReference>
<dbReference type="InterPro" id="IPR036641">
    <property type="entry name" value="HPT_dom_sf"/>
</dbReference>
<evidence type="ECO:0000256" key="16">
    <source>
        <dbReference type="ARBA" id="ARBA00058004"/>
    </source>
</evidence>
<dbReference type="SMART" id="SM00448">
    <property type="entry name" value="REC"/>
    <property type="match status" value="1"/>
</dbReference>
<keyword evidence="11" id="KW-0067">ATP-binding</keyword>
<evidence type="ECO:0000259" key="26">
    <source>
        <dbReference type="PROSITE" id="PS50113"/>
    </source>
</evidence>
<dbReference type="FunFam" id="1.10.287.130:FF:000002">
    <property type="entry name" value="Two-component osmosensing histidine kinase"/>
    <property type="match status" value="1"/>
</dbReference>
<dbReference type="Proteomes" id="UP000266327">
    <property type="component" value="Unassembled WGS sequence"/>
</dbReference>
<keyword evidence="12 22" id="KW-1133">Transmembrane helix</keyword>
<dbReference type="SMART" id="SM00388">
    <property type="entry name" value="HisKA"/>
    <property type="match status" value="1"/>
</dbReference>
<dbReference type="SUPFAM" id="SSF47384">
    <property type="entry name" value="Homodimeric domain of signal transducing histidine kinase"/>
    <property type="match status" value="1"/>
</dbReference>
<keyword evidence="15 22" id="KW-0472">Membrane</keyword>
<dbReference type="InterPro" id="IPR001610">
    <property type="entry name" value="PAC"/>
</dbReference>
<dbReference type="PROSITE" id="PS50112">
    <property type="entry name" value="PAS"/>
    <property type="match status" value="1"/>
</dbReference>
<dbReference type="PROSITE" id="PS50109">
    <property type="entry name" value="HIS_KIN"/>
    <property type="match status" value="1"/>
</dbReference>
<protein>
    <recommendedName>
        <fullName evidence="18">Sensory/regulatory protein RpfC</fullName>
        <ecNumber evidence="3">2.7.13.3</ecNumber>
    </recommendedName>
    <alternativeName>
        <fullName evidence="19">Virulence sensor protein BvgS</fullName>
    </alternativeName>
</protein>
<evidence type="ECO:0000256" key="15">
    <source>
        <dbReference type="ARBA" id="ARBA00023136"/>
    </source>
</evidence>
<evidence type="ECO:0000256" key="22">
    <source>
        <dbReference type="SAM" id="Phobius"/>
    </source>
</evidence>
<dbReference type="GO" id="GO:0005886">
    <property type="term" value="C:plasma membrane"/>
    <property type="evidence" value="ECO:0007669"/>
    <property type="project" value="UniProtKB-SubCell"/>
</dbReference>
<dbReference type="CDD" id="cd00130">
    <property type="entry name" value="PAS"/>
    <property type="match status" value="2"/>
</dbReference>
<sequence>MERIIHFGFLTTVSIIIGMSLLLYGALSRSHEASQQLYQINAILNGLQQVRDDYLRAELAVRKYTAAGNPADLAENAFFLKRIGADIAALKPLLADDAGQQRRLQQLASAFAKPNPALDASLPNRPADNIGAPLMQVRQDFFDVASDIGSETLRDFTAHGEAAQRRFHTTLVTLASMVAIGLMMLLAVYLNVIMQIRARKLAEMQQKESSEILRLTVDSVDGMIIYVDRDQRFKFHNKAYAQLFKDGSESIVGATVEQALGQDLYGKIKHWIDQVLAGQTVQGEYQRILPDGSRMDVRTSLVPHRDETGEVQGFFGQLTDITEYKRKEALLLATTTFQKAILDSARISIITVDREGNIQSFNVGAERMLGYRAEEVIGKINPLCFHDEREIRERAPALSLELGETVEPGLDVFIAKGKRSQVYEDEWTYVRKDGSRLPVFLSITALRTNADDIIGYLGIAFDITQQKETEAQLQQARADAEEASRAKSAFLATMSHEIRTPMNGVLGMAEVLARSKLTRHQSEMVQTIRDSAGVLLNLIDAILDFSKIEAGRLELERAPLSIRDLAEGICTSLLPVAAGKGVDLNLFVSPAIPERVMADDVRLRQMLYNLLGNAIKFSGDRPGQRGRVWLRAEVLQAAPLKIAFRISDNGIGMAPEAVDKLFSPFTQAEASTTRRFGGSGLGLAICKRLVELTQGEIRVDSTLGSGSSFTIILPFTLAEEQTAQALPDLNGISCIVIENPQIAAADLCAYLAPQGAQVHIAASLETAAAMAAGAAPPVVVVHDASSDQQAARQAVHAAFAATQDVRHLLLTRGSRRQGRAEAPGIVSLDADALPRGSFLHAVAVAAGRLALEMLHYSAGDQPATEVAPPGVTEARAQGRLILVAEDDAINQKVILRQLAVLGYAAEVAGTGVEALQLWRAGRYALLLTDLHMPELDGYELTKAIRAEESPEQHMPILALTANALRGETGLARAAGMDDYLTKPVQLKVLQRVLEKWMPAADMATIGATVAAPDNAAPEAAAVDVNVLKGLVGADDDAVRELLADYRAIARQQAVELRHELDAGNIGLVGAIAHKLKSSSQSVGALALAAVCAELERAGKAADKDAVLRNMPKFDVALGAADSALAGLLAEEPGTASRSKP</sequence>
<keyword evidence="10 28" id="KW-0418">Kinase</keyword>
<dbReference type="CDD" id="cd16922">
    <property type="entry name" value="HATPase_EvgS-ArcB-TorS-like"/>
    <property type="match status" value="1"/>
</dbReference>
<accession>A0A3A3G6U3</accession>
<dbReference type="NCBIfam" id="TIGR00229">
    <property type="entry name" value="sensory_box"/>
    <property type="match status" value="3"/>
</dbReference>
<dbReference type="Gene3D" id="3.30.565.10">
    <property type="entry name" value="Histidine kinase-like ATPase, C-terminal domain"/>
    <property type="match status" value="1"/>
</dbReference>
<feature type="domain" description="HPt" evidence="27">
    <location>
        <begin position="1034"/>
        <end position="1130"/>
    </location>
</feature>
<evidence type="ECO:0000256" key="5">
    <source>
        <dbReference type="ARBA" id="ARBA00022553"/>
    </source>
</evidence>
<evidence type="ECO:0000256" key="9">
    <source>
        <dbReference type="ARBA" id="ARBA00022741"/>
    </source>
</evidence>
<keyword evidence="6" id="KW-0808">Transferase</keyword>
<name>A0A3A3G6U3_9BURK</name>
<evidence type="ECO:0000256" key="2">
    <source>
        <dbReference type="ARBA" id="ARBA00004651"/>
    </source>
</evidence>
<evidence type="ECO:0000256" key="10">
    <source>
        <dbReference type="ARBA" id="ARBA00022777"/>
    </source>
</evidence>
<feature type="domain" description="Response regulatory" evidence="24">
    <location>
        <begin position="880"/>
        <end position="997"/>
    </location>
</feature>
<evidence type="ECO:0000259" key="27">
    <source>
        <dbReference type="PROSITE" id="PS50894"/>
    </source>
</evidence>
<dbReference type="EC" id="2.7.13.3" evidence="3"/>
<evidence type="ECO:0000256" key="1">
    <source>
        <dbReference type="ARBA" id="ARBA00000085"/>
    </source>
</evidence>
<comment type="subunit">
    <text evidence="17">At low DSF concentrations, interacts with RpfF.</text>
</comment>
<comment type="subcellular location">
    <subcellularLocation>
        <location evidence="2">Cell membrane</location>
        <topology evidence="2">Multi-pass membrane protein</topology>
    </subcellularLocation>
</comment>
<dbReference type="InterPro" id="IPR008207">
    <property type="entry name" value="Sig_transdc_His_kin_Hpt_dom"/>
</dbReference>
<evidence type="ECO:0000256" key="4">
    <source>
        <dbReference type="ARBA" id="ARBA00022475"/>
    </source>
</evidence>
<dbReference type="OrthoDB" id="5290456at2"/>
<feature type="domain" description="Histidine kinase" evidence="23">
    <location>
        <begin position="493"/>
        <end position="717"/>
    </location>
</feature>
<gene>
    <name evidence="28" type="ORF">D3878_13455</name>
</gene>
<comment type="caution">
    <text evidence="28">The sequence shown here is derived from an EMBL/GenBank/DDBJ whole genome shotgun (WGS) entry which is preliminary data.</text>
</comment>
<dbReference type="EMBL" id="QYUQ01000002">
    <property type="protein sequence ID" value="RJG02459.1"/>
    <property type="molecule type" value="Genomic_DNA"/>
</dbReference>
<feature type="transmembrane region" description="Helical" evidence="22">
    <location>
        <begin position="171"/>
        <end position="190"/>
    </location>
</feature>
<dbReference type="InterPro" id="IPR035965">
    <property type="entry name" value="PAS-like_dom_sf"/>
</dbReference>
<evidence type="ECO:0000256" key="12">
    <source>
        <dbReference type="ARBA" id="ARBA00022989"/>
    </source>
</evidence>
<keyword evidence="14" id="KW-0843">Virulence</keyword>
<comment type="function">
    <text evidence="16">Member of the two-component regulatory system BvgS/BvgA. Phosphorylates BvgA via a four-step phosphorelay in response to environmental signals.</text>
</comment>
<dbReference type="AlphaFoldDB" id="A0A3A3G6U3"/>
<dbReference type="Pfam" id="PF00072">
    <property type="entry name" value="Response_reg"/>
    <property type="match status" value="1"/>
</dbReference>
<keyword evidence="4" id="KW-1003">Cell membrane</keyword>
<dbReference type="Pfam" id="PF01627">
    <property type="entry name" value="Hpt"/>
    <property type="match status" value="1"/>
</dbReference>
<dbReference type="Pfam" id="PF08448">
    <property type="entry name" value="PAS_4"/>
    <property type="match status" value="1"/>
</dbReference>
<keyword evidence="13" id="KW-0902">Two-component regulatory system</keyword>
<evidence type="ECO:0000256" key="14">
    <source>
        <dbReference type="ARBA" id="ARBA00023026"/>
    </source>
</evidence>
<dbReference type="SMART" id="SM00387">
    <property type="entry name" value="HATPase_c"/>
    <property type="match status" value="1"/>
</dbReference>
<dbReference type="PROSITE" id="PS50110">
    <property type="entry name" value="RESPONSE_REGULATORY"/>
    <property type="match status" value="1"/>
</dbReference>
<dbReference type="InterPro" id="IPR003594">
    <property type="entry name" value="HATPase_dom"/>
</dbReference>
<dbReference type="PANTHER" id="PTHR45339">
    <property type="entry name" value="HYBRID SIGNAL TRANSDUCTION HISTIDINE KINASE J"/>
    <property type="match status" value="1"/>
</dbReference>
<dbReference type="Pfam" id="PF13426">
    <property type="entry name" value="PAS_9"/>
    <property type="match status" value="1"/>
</dbReference>
<evidence type="ECO:0000256" key="11">
    <source>
        <dbReference type="ARBA" id="ARBA00022840"/>
    </source>
</evidence>
<dbReference type="SUPFAM" id="SSF55874">
    <property type="entry name" value="ATPase domain of HSP90 chaperone/DNA topoisomerase II/histidine kinase"/>
    <property type="match status" value="1"/>
</dbReference>
<keyword evidence="9" id="KW-0547">Nucleotide-binding</keyword>
<keyword evidence="5 21" id="KW-0597">Phosphoprotein</keyword>
<dbReference type="Gene3D" id="1.10.287.130">
    <property type="match status" value="1"/>
</dbReference>
<evidence type="ECO:0000256" key="8">
    <source>
        <dbReference type="ARBA" id="ARBA00022729"/>
    </source>
</evidence>
<dbReference type="Pfam" id="PF02518">
    <property type="entry name" value="HATPase_c"/>
    <property type="match status" value="1"/>
</dbReference>
<evidence type="ECO:0000256" key="21">
    <source>
        <dbReference type="PROSITE-ProRule" id="PRU00169"/>
    </source>
</evidence>
<dbReference type="GO" id="GO:0000155">
    <property type="term" value="F:phosphorelay sensor kinase activity"/>
    <property type="evidence" value="ECO:0007669"/>
    <property type="project" value="InterPro"/>
</dbReference>
<dbReference type="InterPro" id="IPR004358">
    <property type="entry name" value="Sig_transdc_His_kin-like_C"/>
</dbReference>
<feature type="transmembrane region" description="Helical" evidence="22">
    <location>
        <begin position="6"/>
        <end position="27"/>
    </location>
</feature>
<dbReference type="Pfam" id="PF00512">
    <property type="entry name" value="HisKA"/>
    <property type="match status" value="1"/>
</dbReference>
<dbReference type="InterPro" id="IPR003661">
    <property type="entry name" value="HisK_dim/P_dom"/>
</dbReference>
<proteinExistence type="predicted"/>
<evidence type="ECO:0000256" key="18">
    <source>
        <dbReference type="ARBA" id="ARBA00068150"/>
    </source>
</evidence>
<dbReference type="GO" id="GO:0005524">
    <property type="term" value="F:ATP binding"/>
    <property type="evidence" value="ECO:0007669"/>
    <property type="project" value="UniProtKB-KW"/>
</dbReference>
<evidence type="ECO:0000256" key="7">
    <source>
        <dbReference type="ARBA" id="ARBA00022692"/>
    </source>
</evidence>
<dbReference type="InterPro" id="IPR000014">
    <property type="entry name" value="PAS"/>
</dbReference>
<evidence type="ECO:0000256" key="6">
    <source>
        <dbReference type="ARBA" id="ARBA00022679"/>
    </source>
</evidence>
<evidence type="ECO:0000313" key="29">
    <source>
        <dbReference type="Proteomes" id="UP000266327"/>
    </source>
</evidence>
<dbReference type="SUPFAM" id="SSF47226">
    <property type="entry name" value="Histidine-containing phosphotransfer domain, HPT domain"/>
    <property type="match status" value="1"/>
</dbReference>
<dbReference type="InterPro" id="IPR011006">
    <property type="entry name" value="CheY-like_superfamily"/>
</dbReference>
<feature type="domain" description="PAC" evidence="26">
    <location>
        <begin position="423"/>
        <end position="475"/>
    </location>
</feature>
<feature type="modified residue" description="Phosphohistidine" evidence="20">
    <location>
        <position position="1073"/>
    </location>
</feature>
<dbReference type="InterPro" id="IPR013656">
    <property type="entry name" value="PAS_4"/>
</dbReference>
<dbReference type="PROSITE" id="PS50894">
    <property type="entry name" value="HPT"/>
    <property type="match status" value="1"/>
</dbReference>
<keyword evidence="29" id="KW-1185">Reference proteome</keyword>
<keyword evidence="8" id="KW-0732">Signal</keyword>
<dbReference type="RefSeq" id="WP_119785960.1">
    <property type="nucleotide sequence ID" value="NZ_QYUQ01000002.1"/>
</dbReference>
<comment type="catalytic activity">
    <reaction evidence="1">
        <text>ATP + protein L-histidine = ADP + protein N-phospho-L-histidine.</text>
        <dbReference type="EC" id="2.7.13.3"/>
    </reaction>
</comment>
<feature type="domain" description="PAS" evidence="25">
    <location>
        <begin position="334"/>
        <end position="379"/>
    </location>
</feature>
<evidence type="ECO:0000313" key="28">
    <source>
        <dbReference type="EMBL" id="RJG02459.1"/>
    </source>
</evidence>